<dbReference type="PANTHER" id="PTHR30399:SF1">
    <property type="entry name" value="UTP PYROPHOSPHATASE"/>
    <property type="match status" value="1"/>
</dbReference>
<organism evidence="2 3">
    <name type="scientific">Asaia siamensis</name>
    <dbReference type="NCBI Taxonomy" id="110479"/>
    <lineage>
        <taxon>Bacteria</taxon>
        <taxon>Pseudomonadati</taxon>
        <taxon>Pseudomonadota</taxon>
        <taxon>Alphaproteobacteria</taxon>
        <taxon>Acetobacterales</taxon>
        <taxon>Acetobacteraceae</taxon>
        <taxon>Asaia</taxon>
    </lineage>
</organism>
<keyword evidence="3" id="KW-1185">Reference proteome</keyword>
<sequence length="224" mass="25630">MVNTGDRPILWRRSARARRLSLRIDPVLRQAVVTCPLSLSLKRAEEFVSAHSVWIDEKLAALPAAPRLVPLQTVTLNDHEITLHHDPDQRRPALLEASRLTIGGAIDRFETRVLFFMKHQSAISLPPQLSQHAVTMGCHPTSVVCSNARTRWGSCARTGRIMLNWRLALMPRNVRDYVMIHELAHLTHFDHSLAFWRHVERFYPERRDAQNWLKKHGAGLLALG</sequence>
<feature type="domain" description="YgjP-like metallopeptidase" evidence="1">
    <location>
        <begin position="18"/>
        <end position="216"/>
    </location>
</feature>
<comment type="caution">
    <text evidence="2">The sequence shown here is derived from an EMBL/GenBank/DDBJ whole genome shotgun (WGS) entry which is preliminary data.</text>
</comment>
<dbReference type="Gene3D" id="3.30.2010.10">
    <property type="entry name" value="Metalloproteases ('zincins'), catalytic domain"/>
    <property type="match status" value="1"/>
</dbReference>
<evidence type="ECO:0000259" key="1">
    <source>
        <dbReference type="Pfam" id="PF01863"/>
    </source>
</evidence>
<dbReference type="InterPro" id="IPR002725">
    <property type="entry name" value="YgjP-like_metallopeptidase"/>
</dbReference>
<dbReference type="CDD" id="cd07344">
    <property type="entry name" value="M48_yhfN_like"/>
    <property type="match status" value="1"/>
</dbReference>
<dbReference type="InterPro" id="IPR053136">
    <property type="entry name" value="UTP_pyrophosphatase-like"/>
</dbReference>
<protein>
    <recommendedName>
        <fullName evidence="1">YgjP-like metallopeptidase domain-containing protein</fullName>
    </recommendedName>
</protein>
<name>A0ABQ1L4L0_9PROT</name>
<dbReference type="PANTHER" id="PTHR30399">
    <property type="entry name" value="UNCHARACTERIZED PROTEIN YGJP"/>
    <property type="match status" value="1"/>
</dbReference>
<dbReference type="RefSeq" id="WP_188424470.1">
    <property type="nucleotide sequence ID" value="NZ_BMCH01000001.1"/>
</dbReference>
<dbReference type="Pfam" id="PF01863">
    <property type="entry name" value="YgjP-like"/>
    <property type="match status" value="1"/>
</dbReference>
<dbReference type="Proteomes" id="UP000637769">
    <property type="component" value="Unassembled WGS sequence"/>
</dbReference>
<accession>A0ABQ1L4L0</accession>
<evidence type="ECO:0000313" key="3">
    <source>
        <dbReference type="Proteomes" id="UP000637769"/>
    </source>
</evidence>
<dbReference type="EMBL" id="BMCH01000001">
    <property type="protein sequence ID" value="GGC19297.1"/>
    <property type="molecule type" value="Genomic_DNA"/>
</dbReference>
<evidence type="ECO:0000313" key="2">
    <source>
        <dbReference type="EMBL" id="GGC19297.1"/>
    </source>
</evidence>
<gene>
    <name evidence="2" type="ORF">GCM10007207_00610</name>
</gene>
<reference evidence="3" key="1">
    <citation type="journal article" date="2019" name="Int. J. Syst. Evol. Microbiol.">
        <title>The Global Catalogue of Microorganisms (GCM) 10K type strain sequencing project: providing services to taxonomists for standard genome sequencing and annotation.</title>
        <authorList>
            <consortium name="The Broad Institute Genomics Platform"/>
            <consortium name="The Broad Institute Genome Sequencing Center for Infectious Disease"/>
            <person name="Wu L."/>
            <person name="Ma J."/>
        </authorList>
    </citation>
    <scope>NUCLEOTIDE SEQUENCE [LARGE SCALE GENOMIC DNA]</scope>
    <source>
        <strain evidence="3">CCM 7132</strain>
    </source>
</reference>
<proteinExistence type="predicted"/>